<protein>
    <recommendedName>
        <fullName evidence="5">Anthranilate phosphoribosyltransferase</fullName>
        <ecNumber evidence="5">2.4.2.18</ecNumber>
    </recommendedName>
</protein>
<feature type="binding site" evidence="5">
    <location>
        <position position="227"/>
    </location>
    <ligand>
        <name>Mg(2+)</name>
        <dbReference type="ChEBI" id="CHEBI:18420"/>
        <label>2</label>
    </ligand>
</feature>
<evidence type="ECO:0000313" key="9">
    <source>
        <dbReference type="Proteomes" id="UP001164965"/>
    </source>
</evidence>
<dbReference type="InterPro" id="IPR005940">
    <property type="entry name" value="Anthranilate_Pribosyl_Tfrase"/>
</dbReference>
<dbReference type="EC" id="2.4.2.18" evidence="5"/>
<feature type="binding site" evidence="5">
    <location>
        <position position="123"/>
    </location>
    <ligand>
        <name>5-phospho-alpha-D-ribose 1-diphosphate</name>
        <dbReference type="ChEBI" id="CHEBI:58017"/>
    </ligand>
</feature>
<feature type="binding site" evidence="5">
    <location>
        <position position="169"/>
    </location>
    <ligand>
        <name>anthranilate</name>
        <dbReference type="ChEBI" id="CHEBI:16567"/>
        <label>2</label>
    </ligand>
</feature>
<comment type="subunit">
    <text evidence="5">Homodimer.</text>
</comment>
<keyword evidence="1 5" id="KW-0328">Glycosyltransferase</keyword>
<comment type="cofactor">
    <cofactor evidence="5">
        <name>Mg(2+)</name>
        <dbReference type="ChEBI" id="CHEBI:18420"/>
    </cofactor>
    <text evidence="5">Binds 2 magnesium ions per monomer.</text>
</comment>
<dbReference type="RefSeq" id="WP_265381680.1">
    <property type="nucleotide sequence ID" value="NZ_CP110615.1"/>
</dbReference>
<sequence length="346" mass="34639">MSTRTWPSVLGQLVDGRDLGTADAAWAMEEIMAGAATAAQVAGFGVALQMKGATAAEVTALADVMLAHTRPVPVDPDAVDVVGTGGDRSGSVNISTMAAVVAAAAGVRVVKHGNRAASSRSGTADVLEELGVAIGLGPDEVARCVADVGIGFCFAPVFHPSLRHAAGPRREIGIPTAFNVLGPLTNPGRPRAGLVGCAYARMLPVLAEVFAGRGSSVLVVRGEDGLDELTTTAPSTVLVVAGGTVRPDRLDARELGLPRVELSALRGGDATVNAAVVRRLVAGEAGPVRDAVLLNAAGALAAHAGVGGSLVGAVAAQLPRAAAAVDSGAAADLLDRWAQRSTELAV</sequence>
<keyword evidence="5" id="KW-0479">Metal-binding</keyword>
<dbReference type="InterPro" id="IPR036320">
    <property type="entry name" value="Glycosyl_Trfase_fam3_N_dom_sf"/>
</dbReference>
<keyword evidence="5" id="KW-0460">Magnesium</keyword>
<name>A0ABY6NXB0_9NOCA</name>
<dbReference type="InterPro" id="IPR000312">
    <property type="entry name" value="Glycosyl_Trfase_fam3"/>
</dbReference>
<keyword evidence="3 5" id="KW-0822">Tryptophan biosynthesis</keyword>
<reference evidence="8" key="1">
    <citation type="submission" date="2022-10" db="EMBL/GenBank/DDBJ databases">
        <title>Rhodococcus sp.75.</title>
        <authorList>
            <person name="Sun M."/>
        </authorList>
    </citation>
    <scope>NUCLEOTIDE SEQUENCE</scope>
    <source>
        <strain evidence="8">75</strain>
    </source>
</reference>
<dbReference type="PANTHER" id="PTHR43285:SF2">
    <property type="entry name" value="ANTHRANILATE PHOSPHORIBOSYLTRANSFERASE"/>
    <property type="match status" value="1"/>
</dbReference>
<feature type="binding site" evidence="5">
    <location>
        <position position="83"/>
    </location>
    <ligand>
        <name>anthranilate</name>
        <dbReference type="ChEBI" id="CHEBI:16567"/>
        <label>1</label>
    </ligand>
</feature>
<evidence type="ECO:0000259" key="6">
    <source>
        <dbReference type="Pfam" id="PF00591"/>
    </source>
</evidence>
<comment type="pathway">
    <text evidence="5">Amino-acid biosynthesis; L-tryptophan biosynthesis; L-tryptophan from chorismate: step 2/5.</text>
</comment>
<gene>
    <name evidence="5 8" type="primary">trpD</name>
    <name evidence="8" type="ORF">RHODO2019_10085</name>
</gene>
<keyword evidence="9" id="KW-1185">Reference proteome</keyword>
<feature type="binding site" evidence="5">
    <location>
        <position position="95"/>
    </location>
    <ligand>
        <name>Mg(2+)</name>
        <dbReference type="ChEBI" id="CHEBI:18420"/>
        <label>1</label>
    </ligand>
</feature>
<comment type="similarity">
    <text evidence="5">Belongs to the anthranilate phosphoribosyltransferase family.</text>
</comment>
<evidence type="ECO:0000256" key="3">
    <source>
        <dbReference type="ARBA" id="ARBA00022822"/>
    </source>
</evidence>
<dbReference type="Gene3D" id="1.20.970.10">
    <property type="entry name" value="Transferase, Pyrimidine Nucleoside Phosphorylase, Chain C"/>
    <property type="match status" value="1"/>
</dbReference>
<proteinExistence type="inferred from homology"/>
<feature type="binding site" evidence="5">
    <location>
        <position position="228"/>
    </location>
    <ligand>
        <name>Mg(2+)</name>
        <dbReference type="ChEBI" id="CHEBI:18420"/>
        <label>1</label>
    </ligand>
</feature>
<accession>A0ABY6NXB0</accession>
<dbReference type="Pfam" id="PF02885">
    <property type="entry name" value="Glycos_trans_3N"/>
    <property type="match status" value="1"/>
</dbReference>
<keyword evidence="2 5" id="KW-0808">Transferase</keyword>
<feature type="binding site" evidence="5">
    <location>
        <begin position="111"/>
        <end position="119"/>
    </location>
    <ligand>
        <name>5-phospho-alpha-D-ribose 1-diphosphate</name>
        <dbReference type="ChEBI" id="CHEBI:58017"/>
    </ligand>
</feature>
<dbReference type="InterPro" id="IPR017459">
    <property type="entry name" value="Glycosyl_Trfase_fam3_N_dom"/>
</dbReference>
<dbReference type="EMBL" id="CP110615">
    <property type="protein sequence ID" value="UZJ23573.1"/>
    <property type="molecule type" value="Genomic_DNA"/>
</dbReference>
<dbReference type="Pfam" id="PF00591">
    <property type="entry name" value="Glycos_transf_3"/>
    <property type="match status" value="1"/>
</dbReference>
<feature type="binding site" evidence="5">
    <location>
        <position position="114"/>
    </location>
    <ligand>
        <name>anthranilate</name>
        <dbReference type="ChEBI" id="CHEBI:16567"/>
        <label>1</label>
    </ligand>
</feature>
<feature type="domain" description="Glycosyl transferase family 3 N-terminal" evidence="7">
    <location>
        <begin position="8"/>
        <end position="68"/>
    </location>
</feature>
<feature type="domain" description="Glycosyl transferase family 3" evidence="6">
    <location>
        <begin position="76"/>
        <end position="330"/>
    </location>
</feature>
<keyword evidence="4 5" id="KW-0057">Aromatic amino acid biosynthesis</keyword>
<feature type="binding site" evidence="5">
    <location>
        <position position="91"/>
    </location>
    <ligand>
        <name>5-phospho-alpha-D-ribose 1-diphosphate</name>
        <dbReference type="ChEBI" id="CHEBI:58017"/>
    </ligand>
</feature>
<dbReference type="NCBIfam" id="TIGR01245">
    <property type="entry name" value="trpD"/>
    <property type="match status" value="1"/>
</dbReference>
<evidence type="ECO:0000256" key="1">
    <source>
        <dbReference type="ARBA" id="ARBA00022676"/>
    </source>
</evidence>
<keyword evidence="5" id="KW-0028">Amino-acid biosynthesis</keyword>
<comment type="catalytic activity">
    <reaction evidence="5">
        <text>N-(5-phospho-beta-D-ribosyl)anthranilate + diphosphate = 5-phospho-alpha-D-ribose 1-diphosphate + anthranilate</text>
        <dbReference type="Rhea" id="RHEA:11768"/>
        <dbReference type="ChEBI" id="CHEBI:16567"/>
        <dbReference type="ChEBI" id="CHEBI:18277"/>
        <dbReference type="ChEBI" id="CHEBI:33019"/>
        <dbReference type="ChEBI" id="CHEBI:58017"/>
        <dbReference type="EC" id="2.4.2.18"/>
    </reaction>
</comment>
<dbReference type="PANTHER" id="PTHR43285">
    <property type="entry name" value="ANTHRANILATE PHOSPHORIBOSYLTRANSFERASE"/>
    <property type="match status" value="1"/>
</dbReference>
<evidence type="ECO:0000313" key="8">
    <source>
        <dbReference type="EMBL" id="UZJ23573.1"/>
    </source>
</evidence>
<comment type="function">
    <text evidence="5">Catalyzes the transfer of the phosphoribosyl group of 5-phosphorylribose-1-pyrophosphate (PRPP) to anthranilate to yield N-(5'-phosphoribosyl)-anthranilate (PRA).</text>
</comment>
<feature type="binding site" evidence="5">
    <location>
        <begin position="93"/>
        <end position="96"/>
    </location>
    <ligand>
        <name>5-phospho-alpha-D-ribose 1-diphosphate</name>
        <dbReference type="ChEBI" id="CHEBI:58017"/>
    </ligand>
</feature>
<dbReference type="Proteomes" id="UP001164965">
    <property type="component" value="Chromosome"/>
</dbReference>
<dbReference type="GO" id="GO:0004048">
    <property type="term" value="F:anthranilate phosphoribosyltransferase activity"/>
    <property type="evidence" value="ECO:0007669"/>
    <property type="project" value="UniProtKB-EC"/>
</dbReference>
<dbReference type="SUPFAM" id="SSF52418">
    <property type="entry name" value="Nucleoside phosphorylase/phosphoribosyltransferase catalytic domain"/>
    <property type="match status" value="1"/>
</dbReference>
<feature type="binding site" evidence="5">
    <location>
        <begin position="86"/>
        <end position="87"/>
    </location>
    <ligand>
        <name>5-phospho-alpha-D-ribose 1-diphosphate</name>
        <dbReference type="ChEBI" id="CHEBI:58017"/>
    </ligand>
</feature>
<evidence type="ECO:0000256" key="2">
    <source>
        <dbReference type="ARBA" id="ARBA00022679"/>
    </source>
</evidence>
<feature type="binding site" evidence="5">
    <location>
        <position position="228"/>
    </location>
    <ligand>
        <name>Mg(2+)</name>
        <dbReference type="ChEBI" id="CHEBI:18420"/>
        <label>2</label>
    </ligand>
</feature>
<evidence type="ECO:0000259" key="7">
    <source>
        <dbReference type="Pfam" id="PF02885"/>
    </source>
</evidence>
<organism evidence="8 9">
    <name type="scientific">Rhodococcus antarcticus</name>
    <dbReference type="NCBI Taxonomy" id="2987751"/>
    <lineage>
        <taxon>Bacteria</taxon>
        <taxon>Bacillati</taxon>
        <taxon>Actinomycetota</taxon>
        <taxon>Actinomycetes</taxon>
        <taxon>Mycobacteriales</taxon>
        <taxon>Nocardiaceae</taxon>
        <taxon>Rhodococcus</taxon>
    </lineage>
</organism>
<feature type="binding site" evidence="5">
    <location>
        <position position="83"/>
    </location>
    <ligand>
        <name>5-phospho-alpha-D-ribose 1-diphosphate</name>
        <dbReference type="ChEBI" id="CHEBI:58017"/>
    </ligand>
</feature>
<dbReference type="SUPFAM" id="SSF47648">
    <property type="entry name" value="Nucleoside phosphorylase/phosphoribosyltransferase N-terminal domain"/>
    <property type="match status" value="1"/>
</dbReference>
<evidence type="ECO:0000256" key="4">
    <source>
        <dbReference type="ARBA" id="ARBA00023141"/>
    </source>
</evidence>
<dbReference type="HAMAP" id="MF_00211">
    <property type="entry name" value="TrpD"/>
    <property type="match status" value="1"/>
</dbReference>
<evidence type="ECO:0000256" key="5">
    <source>
        <dbReference type="HAMAP-Rule" id="MF_00211"/>
    </source>
</evidence>
<comment type="caution">
    <text evidence="5">Lacks conserved residue(s) required for the propagation of feature annotation.</text>
</comment>
<dbReference type="InterPro" id="IPR035902">
    <property type="entry name" value="Nuc_phospho_transferase"/>
</dbReference>
<dbReference type="Gene3D" id="3.40.1030.10">
    <property type="entry name" value="Nucleoside phosphorylase/phosphoribosyltransferase catalytic domain"/>
    <property type="match status" value="1"/>
</dbReference>